<dbReference type="Gene3D" id="1.25.40.10">
    <property type="entry name" value="Tetratricopeptide repeat domain"/>
    <property type="match status" value="2"/>
</dbReference>
<dbReference type="Proteomes" id="UP000886523">
    <property type="component" value="Unassembled WGS sequence"/>
</dbReference>
<feature type="region of interest" description="Disordered" evidence="3">
    <location>
        <begin position="445"/>
        <end position="478"/>
    </location>
</feature>
<dbReference type="InterPro" id="IPR018253">
    <property type="entry name" value="DnaJ_domain_CS"/>
</dbReference>
<dbReference type="SUPFAM" id="SSF46565">
    <property type="entry name" value="Chaperone J-domain"/>
    <property type="match status" value="1"/>
</dbReference>
<dbReference type="OrthoDB" id="10250354at2759"/>
<evidence type="ECO:0000259" key="4">
    <source>
        <dbReference type="PROSITE" id="PS50076"/>
    </source>
</evidence>
<organism evidence="5 6">
    <name type="scientific">Hydnum rufescens UP504</name>
    <dbReference type="NCBI Taxonomy" id="1448309"/>
    <lineage>
        <taxon>Eukaryota</taxon>
        <taxon>Fungi</taxon>
        <taxon>Dikarya</taxon>
        <taxon>Basidiomycota</taxon>
        <taxon>Agaricomycotina</taxon>
        <taxon>Agaricomycetes</taxon>
        <taxon>Cantharellales</taxon>
        <taxon>Hydnaceae</taxon>
        <taxon>Hydnum</taxon>
    </lineage>
</organism>
<reference evidence="5" key="1">
    <citation type="journal article" date="2020" name="Nat. Commun.">
        <title>Large-scale genome sequencing of mycorrhizal fungi provides insights into the early evolution of symbiotic traits.</title>
        <authorList>
            <person name="Miyauchi S."/>
            <person name="Kiss E."/>
            <person name="Kuo A."/>
            <person name="Drula E."/>
            <person name="Kohler A."/>
            <person name="Sanchez-Garcia M."/>
            <person name="Morin E."/>
            <person name="Andreopoulos B."/>
            <person name="Barry K.W."/>
            <person name="Bonito G."/>
            <person name="Buee M."/>
            <person name="Carver A."/>
            <person name="Chen C."/>
            <person name="Cichocki N."/>
            <person name="Clum A."/>
            <person name="Culley D."/>
            <person name="Crous P.W."/>
            <person name="Fauchery L."/>
            <person name="Girlanda M."/>
            <person name="Hayes R.D."/>
            <person name="Keri Z."/>
            <person name="LaButti K."/>
            <person name="Lipzen A."/>
            <person name="Lombard V."/>
            <person name="Magnuson J."/>
            <person name="Maillard F."/>
            <person name="Murat C."/>
            <person name="Nolan M."/>
            <person name="Ohm R.A."/>
            <person name="Pangilinan J."/>
            <person name="Pereira M.F."/>
            <person name="Perotto S."/>
            <person name="Peter M."/>
            <person name="Pfister S."/>
            <person name="Riley R."/>
            <person name="Sitrit Y."/>
            <person name="Stielow J.B."/>
            <person name="Szollosi G."/>
            <person name="Zifcakova L."/>
            <person name="Stursova M."/>
            <person name="Spatafora J.W."/>
            <person name="Tedersoo L."/>
            <person name="Vaario L.M."/>
            <person name="Yamada A."/>
            <person name="Yan M."/>
            <person name="Wang P."/>
            <person name="Xu J."/>
            <person name="Bruns T."/>
            <person name="Baldrian P."/>
            <person name="Vilgalys R."/>
            <person name="Dunand C."/>
            <person name="Henrissat B."/>
            <person name="Grigoriev I.V."/>
            <person name="Hibbett D."/>
            <person name="Nagy L.G."/>
            <person name="Martin F.M."/>
        </authorList>
    </citation>
    <scope>NUCLEOTIDE SEQUENCE</scope>
    <source>
        <strain evidence="5">UP504</strain>
    </source>
</reference>
<feature type="region of interest" description="Disordered" evidence="3">
    <location>
        <begin position="1"/>
        <end position="55"/>
    </location>
</feature>
<evidence type="ECO:0000256" key="2">
    <source>
        <dbReference type="SAM" id="Coils"/>
    </source>
</evidence>
<dbReference type="PROSITE" id="PS50005">
    <property type="entry name" value="TPR"/>
    <property type="match status" value="1"/>
</dbReference>
<feature type="coiled-coil region" evidence="2">
    <location>
        <begin position="340"/>
        <end position="393"/>
    </location>
</feature>
<dbReference type="PANTHER" id="PTHR44200:SF1">
    <property type="entry name" value="DNAJ HOMOLOG SUBFAMILY C MEMBER 7"/>
    <property type="match status" value="1"/>
</dbReference>
<evidence type="ECO:0000256" key="1">
    <source>
        <dbReference type="PROSITE-ProRule" id="PRU00339"/>
    </source>
</evidence>
<dbReference type="InterPro" id="IPR001623">
    <property type="entry name" value="DnaJ_domain"/>
</dbReference>
<dbReference type="InterPro" id="IPR036869">
    <property type="entry name" value="J_dom_sf"/>
</dbReference>
<gene>
    <name evidence="5" type="ORF">BS47DRAFT_1375789</name>
</gene>
<feature type="compositionally biased region" description="Gly residues" evidence="3">
    <location>
        <begin position="462"/>
        <end position="475"/>
    </location>
</feature>
<feature type="compositionally biased region" description="Acidic residues" evidence="3">
    <location>
        <begin position="29"/>
        <end position="40"/>
    </location>
</feature>
<dbReference type="PRINTS" id="PR00625">
    <property type="entry name" value="JDOMAIN"/>
</dbReference>
<dbReference type="InterPro" id="IPR011990">
    <property type="entry name" value="TPR-like_helical_dom_sf"/>
</dbReference>
<dbReference type="SUPFAM" id="SSF48452">
    <property type="entry name" value="TPR-like"/>
    <property type="match status" value="2"/>
</dbReference>
<dbReference type="EMBL" id="MU128934">
    <property type="protein sequence ID" value="KAF9517087.1"/>
    <property type="molecule type" value="Genomic_DNA"/>
</dbReference>
<dbReference type="AlphaFoldDB" id="A0A9P6DX51"/>
<accession>A0A9P6DX51</accession>
<dbReference type="CDD" id="cd06257">
    <property type="entry name" value="DnaJ"/>
    <property type="match status" value="1"/>
</dbReference>
<name>A0A9P6DX51_9AGAM</name>
<dbReference type="PANTHER" id="PTHR44200">
    <property type="entry name" value="DNAJ HOMOLOG SUBFAMILY C MEMBER 7"/>
    <property type="match status" value="1"/>
</dbReference>
<proteinExistence type="predicted"/>
<comment type="caution">
    <text evidence="5">The sequence shown here is derived from an EMBL/GenBank/DDBJ whole genome shotgun (WGS) entry which is preliminary data.</text>
</comment>
<keyword evidence="6" id="KW-1185">Reference proteome</keyword>
<dbReference type="SMART" id="SM00028">
    <property type="entry name" value="TPR"/>
    <property type="match status" value="6"/>
</dbReference>
<dbReference type="InterPro" id="IPR052758">
    <property type="entry name" value="SRC_co-chaperone"/>
</dbReference>
<dbReference type="Pfam" id="PF00226">
    <property type="entry name" value="DnaJ"/>
    <property type="match status" value="1"/>
</dbReference>
<protein>
    <recommendedName>
        <fullName evidence="4">J domain-containing protein</fullName>
    </recommendedName>
</protein>
<dbReference type="Pfam" id="PF13432">
    <property type="entry name" value="TPR_16"/>
    <property type="match status" value="1"/>
</dbReference>
<feature type="repeat" description="TPR" evidence="1">
    <location>
        <begin position="62"/>
        <end position="95"/>
    </location>
</feature>
<feature type="domain" description="J" evidence="4">
    <location>
        <begin position="394"/>
        <end position="455"/>
    </location>
</feature>
<keyword evidence="1" id="KW-0802">TPR repeat</keyword>
<dbReference type="Gene3D" id="1.10.287.110">
    <property type="entry name" value="DnaJ domain"/>
    <property type="match status" value="1"/>
</dbReference>
<feature type="compositionally biased region" description="Basic and acidic residues" evidence="3">
    <location>
        <begin position="18"/>
        <end position="27"/>
    </location>
</feature>
<dbReference type="PROSITE" id="PS50076">
    <property type="entry name" value="DNAJ_2"/>
    <property type="match status" value="1"/>
</dbReference>
<evidence type="ECO:0000256" key="3">
    <source>
        <dbReference type="SAM" id="MobiDB-lite"/>
    </source>
</evidence>
<evidence type="ECO:0000313" key="5">
    <source>
        <dbReference type="EMBL" id="KAF9517087.1"/>
    </source>
</evidence>
<sequence length="522" mass="56900">MPQKETKQSAKKNSGSEAKSRENRASMEVDPEEFPNEEQTTDTLSSLEEETPEEKVDPIVAAELAKELGNAKFKVKKYGEAIDLYTQAFGLNPNEASYLTNRAACYMALKRYKSAIEDCQSAVHLQRASPQPKTLLRLARCQFALGRPSQSLASIHSVLAVDSANTDAISLRQKVNALQNHLDRHRTAVESGEWILARLALENAEKMIDGSVPIEWRCWKIDIEIRRKRWDAATSAASDALRVDSSSPEVLTVRAIERLKDEGNAAFKAGRHAEAVVRYTETLEAIGERPEEGEGGQLRALILSNRAAALLKIEKYQEALIDTSASLKIHPSYYKSIRTRARIRLALEEYEEAIEDFKSALESSAIEASTAEQKSIEKEIRLAEVQLKRSKTKDYYKILGVSKTASQPDIKKAYRRESLIHHPDKGGDEEKFKLVVEAHAVLSDPARRERYDSGADEDGQTESGGMGGGGPGGGVDLSDLFGMGGGFGGFPGGSPFGGGGGGGGFPGGGRGGGGHYHNPYGF</sequence>
<dbReference type="SMART" id="SM00271">
    <property type="entry name" value="DnaJ"/>
    <property type="match status" value="1"/>
</dbReference>
<evidence type="ECO:0000313" key="6">
    <source>
        <dbReference type="Proteomes" id="UP000886523"/>
    </source>
</evidence>
<dbReference type="InterPro" id="IPR019734">
    <property type="entry name" value="TPR_rpt"/>
</dbReference>
<keyword evidence="2" id="KW-0175">Coiled coil</keyword>
<dbReference type="PROSITE" id="PS00636">
    <property type="entry name" value="DNAJ_1"/>
    <property type="match status" value="1"/>
</dbReference>